<sequence length="129" mass="14470">MPFVAGLIAPLNADYAQGKGVFLSAVILKHQEGGPQMKTPEPEPLLCWSRDSSYGRLLRRIDQAMDLARTRQWLAGQSPGLTELEVSGLSKEDLQVLWRILDTLGEKPSLPNYISRSPLDETAQHRRHH</sequence>
<accession>A0A7V1BPA4</accession>
<evidence type="ECO:0000313" key="1">
    <source>
        <dbReference type="EMBL" id="HDZ56709.1"/>
    </source>
</evidence>
<dbReference type="Proteomes" id="UP000885703">
    <property type="component" value="Unassembled WGS sequence"/>
</dbReference>
<gene>
    <name evidence="1" type="ORF">ENH64_09580</name>
</gene>
<name>A0A7V1BPA4_9GAMM</name>
<comment type="caution">
    <text evidence="1">The sequence shown here is derived from an EMBL/GenBank/DDBJ whole genome shotgun (WGS) entry which is preliminary data.</text>
</comment>
<organism evidence="1">
    <name type="scientific">Halopseudomonas xinjiangensis</name>
    <dbReference type="NCBI Taxonomy" id="487184"/>
    <lineage>
        <taxon>Bacteria</taxon>
        <taxon>Pseudomonadati</taxon>
        <taxon>Pseudomonadota</taxon>
        <taxon>Gammaproteobacteria</taxon>
        <taxon>Pseudomonadales</taxon>
        <taxon>Pseudomonadaceae</taxon>
        <taxon>Halopseudomonas</taxon>
    </lineage>
</organism>
<dbReference type="EMBL" id="DRFO01000021">
    <property type="protein sequence ID" value="HDZ56709.1"/>
    <property type="molecule type" value="Genomic_DNA"/>
</dbReference>
<dbReference type="AlphaFoldDB" id="A0A7V1BPA4"/>
<reference evidence="1" key="1">
    <citation type="journal article" date="2020" name="mSystems">
        <title>Genome- and Community-Level Interaction Insights into Carbon Utilization and Element Cycling Functions of Hydrothermarchaeota in Hydrothermal Sediment.</title>
        <authorList>
            <person name="Zhou Z."/>
            <person name="Liu Y."/>
            <person name="Xu W."/>
            <person name="Pan J."/>
            <person name="Luo Z.H."/>
            <person name="Li M."/>
        </authorList>
    </citation>
    <scope>NUCLEOTIDE SEQUENCE [LARGE SCALE GENOMIC DNA]</scope>
    <source>
        <strain evidence="1">HyVt-324</strain>
    </source>
</reference>
<protein>
    <submittedName>
        <fullName evidence="1">Uncharacterized protein</fullName>
    </submittedName>
</protein>
<proteinExistence type="predicted"/>